<dbReference type="EMBL" id="CP071504">
    <property type="protein sequence ID" value="QSX29211.1"/>
    <property type="molecule type" value="Genomic_DNA"/>
</dbReference>
<dbReference type="Pfam" id="PF13343">
    <property type="entry name" value="SBP_bac_6"/>
    <property type="match status" value="1"/>
</dbReference>
<gene>
    <name evidence="3" type="ORF">JYB88_13415</name>
</gene>
<dbReference type="Gene3D" id="3.40.190.10">
    <property type="entry name" value="Periplasmic binding protein-like II"/>
    <property type="match status" value="2"/>
</dbReference>
<name>A0A974XIW8_9GAMM</name>
<reference evidence="3 4" key="1">
    <citation type="submission" date="2021-03" db="EMBL/GenBank/DDBJ databases">
        <title>Novel species identification of genus Shewanella.</title>
        <authorList>
            <person name="Liu G."/>
            <person name="Zhang Q."/>
        </authorList>
    </citation>
    <scope>NUCLEOTIDE SEQUENCE [LARGE SCALE GENOMIC DNA]</scope>
    <source>
        <strain evidence="3 4">FJAT-53726</strain>
    </source>
</reference>
<dbReference type="Proteomes" id="UP000663281">
    <property type="component" value="Chromosome"/>
</dbReference>
<keyword evidence="1 2" id="KW-0732">Signal</keyword>
<organism evidence="3 4">
    <name type="scientific">Shewanella cyperi</name>
    <dbReference type="NCBI Taxonomy" id="2814292"/>
    <lineage>
        <taxon>Bacteria</taxon>
        <taxon>Pseudomonadati</taxon>
        <taxon>Pseudomonadota</taxon>
        <taxon>Gammaproteobacteria</taxon>
        <taxon>Alteromonadales</taxon>
        <taxon>Shewanellaceae</taxon>
        <taxon>Shewanella</taxon>
    </lineage>
</organism>
<feature type="chain" id="PRO_5037110249" evidence="2">
    <location>
        <begin position="20"/>
        <end position="356"/>
    </location>
</feature>
<accession>A0A974XIW8</accession>
<dbReference type="RefSeq" id="WP_207324422.1">
    <property type="nucleotide sequence ID" value="NZ_CP071504.1"/>
</dbReference>
<evidence type="ECO:0000313" key="4">
    <source>
        <dbReference type="Proteomes" id="UP000663281"/>
    </source>
</evidence>
<dbReference type="KEGG" id="scyp:JYB88_13415"/>
<dbReference type="AlphaFoldDB" id="A0A974XIW8"/>
<dbReference type="PANTHER" id="PTHR30222">
    <property type="entry name" value="SPERMIDINE/PUTRESCINE-BINDING PERIPLASMIC PROTEIN"/>
    <property type="match status" value="1"/>
</dbReference>
<proteinExistence type="predicted"/>
<evidence type="ECO:0000313" key="3">
    <source>
        <dbReference type="EMBL" id="QSX29211.1"/>
    </source>
</evidence>
<sequence>MKISAFILAILLLASQATAKEYLTLLAWEGYVSKDDLITINHELERRHIPYSIRLHPENASNAEQMYDLLRTAQIDIAFVTLSFFKGYQGDFFKVLQPINSQSPALTQYQAISAQLTHLPDGSADGKPYYIPFAQGSYGFYLNRNRYPELKAPVSVTELWSEDYRGKFSLCRAQPIYNMGLTLQSLGMSPLALNQAYTDGGRDQVLSMAKEGTVIDQQFHRLYAQAGAFWDDSPNLDQPGIAIVSSWGPEIAAARNRGEQWEKIQFKEGDMTWLDTLAFSRRLKAGKLLAAEIAANYFISPEYQAGLAQALNLNSVLTQAPEPTEAAAILVPAAPNVVNNFIDIRAGAALRQTLKQ</sequence>
<feature type="signal peptide" evidence="2">
    <location>
        <begin position="1"/>
        <end position="19"/>
    </location>
</feature>
<dbReference type="SUPFAM" id="SSF53850">
    <property type="entry name" value="Periplasmic binding protein-like II"/>
    <property type="match status" value="1"/>
</dbReference>
<evidence type="ECO:0000256" key="1">
    <source>
        <dbReference type="ARBA" id="ARBA00022729"/>
    </source>
</evidence>
<evidence type="ECO:0000256" key="2">
    <source>
        <dbReference type="SAM" id="SignalP"/>
    </source>
</evidence>
<protein>
    <submittedName>
        <fullName evidence="3">Extracellular solute-binding protein</fullName>
    </submittedName>
</protein>
<dbReference type="PANTHER" id="PTHR30222:SF17">
    <property type="entry name" value="SPERMIDINE_PUTRESCINE-BINDING PERIPLASMIC PROTEIN"/>
    <property type="match status" value="1"/>
</dbReference>
<keyword evidence="4" id="KW-1185">Reference proteome</keyword>